<dbReference type="PROSITE" id="PS00061">
    <property type="entry name" value="ADH_SHORT"/>
    <property type="match status" value="1"/>
</dbReference>
<dbReference type="EC" id="1.1.1.-" evidence="2"/>
<sequence length="255" mass="26685">MSQDPPRPELPVVIVTGGSRGIGRAIVERLTRDGYAVVFTHSDSTAEAERVEAECRAAGGQAHALRLDITADHAPRELFDRAEARGTVVALVNNAGVTGRLAPITALSDEDLVRVVQVNLIAPTRLCREAARRWQDGPEPRRRDIVNISSVAGRTGSPGEYVAYAATKAALNTLTVGLAKELAATGTHVNAVAPGTANTTIHARAGEPDRARRVAAVIPMGRPGEPAEIASAVSWLLSPDASYVNGAVLDVTGGL</sequence>
<dbReference type="Proteomes" id="UP001589867">
    <property type="component" value="Unassembled WGS sequence"/>
</dbReference>
<organism evidence="2 3">
    <name type="scientific">Phytohabitans kaempferiae</name>
    <dbReference type="NCBI Taxonomy" id="1620943"/>
    <lineage>
        <taxon>Bacteria</taxon>
        <taxon>Bacillati</taxon>
        <taxon>Actinomycetota</taxon>
        <taxon>Actinomycetes</taxon>
        <taxon>Micromonosporales</taxon>
        <taxon>Micromonosporaceae</taxon>
    </lineage>
</organism>
<name>A0ABV6M4Y5_9ACTN</name>
<keyword evidence="2" id="KW-0560">Oxidoreductase</keyword>
<dbReference type="InterPro" id="IPR020904">
    <property type="entry name" value="Sc_DH/Rdtase_CS"/>
</dbReference>
<dbReference type="Pfam" id="PF13561">
    <property type="entry name" value="adh_short_C2"/>
    <property type="match status" value="1"/>
</dbReference>
<gene>
    <name evidence="2" type="ORF">ACFFIA_19060</name>
</gene>
<evidence type="ECO:0000313" key="2">
    <source>
        <dbReference type="EMBL" id="MFC0529761.1"/>
    </source>
</evidence>
<dbReference type="PANTHER" id="PTHR42760:SF40">
    <property type="entry name" value="3-OXOACYL-[ACYL-CARRIER-PROTEIN] REDUCTASE, CHLOROPLASTIC"/>
    <property type="match status" value="1"/>
</dbReference>
<reference evidence="2 3" key="1">
    <citation type="submission" date="2024-09" db="EMBL/GenBank/DDBJ databases">
        <authorList>
            <person name="Sun Q."/>
            <person name="Mori K."/>
        </authorList>
    </citation>
    <scope>NUCLEOTIDE SEQUENCE [LARGE SCALE GENOMIC DNA]</scope>
    <source>
        <strain evidence="2 3">TBRC 3947</strain>
    </source>
</reference>
<dbReference type="EMBL" id="JBHLUH010000039">
    <property type="protein sequence ID" value="MFC0529761.1"/>
    <property type="molecule type" value="Genomic_DNA"/>
</dbReference>
<accession>A0ABV6M4Y5</accession>
<dbReference type="CDD" id="cd05233">
    <property type="entry name" value="SDR_c"/>
    <property type="match status" value="1"/>
</dbReference>
<protein>
    <submittedName>
        <fullName evidence="2">SDR family NAD(P)-dependent oxidoreductase</fullName>
        <ecNumber evidence="2">1.1.1.-</ecNumber>
    </submittedName>
</protein>
<comment type="similarity">
    <text evidence="1">Belongs to the short-chain dehydrogenases/reductases (SDR) family.</text>
</comment>
<dbReference type="RefSeq" id="WP_377252822.1">
    <property type="nucleotide sequence ID" value="NZ_JBHLUH010000039.1"/>
</dbReference>
<comment type="caution">
    <text evidence="2">The sequence shown here is derived from an EMBL/GenBank/DDBJ whole genome shotgun (WGS) entry which is preliminary data.</text>
</comment>
<dbReference type="GO" id="GO:0016491">
    <property type="term" value="F:oxidoreductase activity"/>
    <property type="evidence" value="ECO:0007669"/>
    <property type="project" value="UniProtKB-KW"/>
</dbReference>
<dbReference type="InterPro" id="IPR002347">
    <property type="entry name" value="SDR_fam"/>
</dbReference>
<dbReference type="PRINTS" id="PR00080">
    <property type="entry name" value="SDRFAMILY"/>
</dbReference>
<dbReference type="SUPFAM" id="SSF51735">
    <property type="entry name" value="NAD(P)-binding Rossmann-fold domains"/>
    <property type="match status" value="1"/>
</dbReference>
<dbReference type="PRINTS" id="PR00081">
    <property type="entry name" value="GDHRDH"/>
</dbReference>
<dbReference type="Gene3D" id="3.40.50.720">
    <property type="entry name" value="NAD(P)-binding Rossmann-like Domain"/>
    <property type="match status" value="1"/>
</dbReference>
<dbReference type="PANTHER" id="PTHR42760">
    <property type="entry name" value="SHORT-CHAIN DEHYDROGENASES/REDUCTASES FAMILY MEMBER"/>
    <property type="match status" value="1"/>
</dbReference>
<proteinExistence type="inferred from homology"/>
<evidence type="ECO:0000313" key="3">
    <source>
        <dbReference type="Proteomes" id="UP001589867"/>
    </source>
</evidence>
<dbReference type="InterPro" id="IPR036291">
    <property type="entry name" value="NAD(P)-bd_dom_sf"/>
</dbReference>
<evidence type="ECO:0000256" key="1">
    <source>
        <dbReference type="ARBA" id="ARBA00006484"/>
    </source>
</evidence>
<keyword evidence="3" id="KW-1185">Reference proteome</keyword>